<keyword evidence="2" id="KW-0808">Transferase</keyword>
<dbReference type="GO" id="GO:0003964">
    <property type="term" value="F:RNA-directed DNA polymerase activity"/>
    <property type="evidence" value="ECO:0007669"/>
    <property type="project" value="UniProtKB-KW"/>
</dbReference>
<dbReference type="PANTHER" id="PTHR37984">
    <property type="entry name" value="PROTEIN CBG26694"/>
    <property type="match status" value="1"/>
</dbReference>
<name>A0AA38SII3_9ASTR</name>
<dbReference type="PANTHER" id="PTHR37984:SF5">
    <property type="entry name" value="PROTEIN NYNRIN-LIKE"/>
    <property type="match status" value="1"/>
</dbReference>
<keyword evidence="4" id="KW-0540">Nuclease</keyword>
<proteinExistence type="predicted"/>
<dbReference type="FunFam" id="3.10.10.10:FF:000007">
    <property type="entry name" value="Retrovirus-related Pol polyprotein from transposon 17.6-like Protein"/>
    <property type="match status" value="1"/>
</dbReference>
<keyword evidence="6" id="KW-0378">Hydrolase</keyword>
<dbReference type="GO" id="GO:0006508">
    <property type="term" value="P:proteolysis"/>
    <property type="evidence" value="ECO:0007669"/>
    <property type="project" value="UniProtKB-KW"/>
</dbReference>
<reference evidence="10" key="1">
    <citation type="submission" date="2023-03" db="EMBL/GenBank/DDBJ databases">
        <title>Chromosome-scale reference genome and RAD-based genetic map of yellow starthistle (Centaurea solstitialis) reveal putative structural variation and QTLs associated with invader traits.</title>
        <authorList>
            <person name="Reatini B."/>
            <person name="Cang F.A."/>
            <person name="Jiang Q."/>
            <person name="Mckibben M.T.W."/>
            <person name="Barker M.S."/>
            <person name="Rieseberg L.H."/>
            <person name="Dlugosch K.M."/>
        </authorList>
    </citation>
    <scope>NUCLEOTIDE SEQUENCE</scope>
    <source>
        <strain evidence="10">CAN-66</strain>
        <tissue evidence="10">Leaf</tissue>
    </source>
</reference>
<dbReference type="CDD" id="cd01647">
    <property type="entry name" value="RT_LTR"/>
    <property type="match status" value="1"/>
</dbReference>
<dbReference type="Proteomes" id="UP001172457">
    <property type="component" value="Unassembled WGS sequence"/>
</dbReference>
<keyword evidence="11" id="KW-1185">Reference proteome</keyword>
<evidence type="ECO:0000259" key="9">
    <source>
        <dbReference type="PROSITE" id="PS50878"/>
    </source>
</evidence>
<dbReference type="Gene3D" id="3.10.10.10">
    <property type="entry name" value="HIV Type 1 Reverse Transcriptase, subunit A, domain 1"/>
    <property type="match status" value="1"/>
</dbReference>
<sequence length="346" mass="40197">MYRNSVLENDEIKHQVEELVKTGVIKPSSSPCGSPVLLVPKKDGSWRMCIDYRALNKITIKNRYPLPRIDDLLDQLKHAVIFTKLDLRSGYHQVRIREEDIWKTAFKTRQGLFEWLVMPFGLCNAPATFMRLMNDILRPHIDDFVVVYLEDILIYSRSEEEHLEHLRKVFDLLQHQQLKLNQKKCEFGKAKLVYLGFVVGGGSLHVDPEKVKAITEWPRPKSVTEVRSFMGACQYLRKFIRHFSVIASPLHALTKMNAKFEWTNKHEDTFLLLKRKISEAPVLALPNLHRPFELETDASGYAMGAVLLQEGRSVAYHSEMFQGAQKNYPTYDKELLALHQAVKHWR</sequence>
<keyword evidence="8" id="KW-0511">Multifunctional enzyme</keyword>
<evidence type="ECO:0000256" key="1">
    <source>
        <dbReference type="ARBA" id="ARBA00022670"/>
    </source>
</evidence>
<comment type="caution">
    <text evidence="10">The sequence shown here is derived from an EMBL/GenBank/DDBJ whole genome shotgun (WGS) entry which is preliminary data.</text>
</comment>
<feature type="domain" description="Reverse transcriptase" evidence="9">
    <location>
        <begin position="20"/>
        <end position="199"/>
    </location>
</feature>
<dbReference type="PROSITE" id="PS50878">
    <property type="entry name" value="RT_POL"/>
    <property type="match status" value="1"/>
</dbReference>
<dbReference type="GO" id="GO:0008233">
    <property type="term" value="F:peptidase activity"/>
    <property type="evidence" value="ECO:0007669"/>
    <property type="project" value="UniProtKB-KW"/>
</dbReference>
<evidence type="ECO:0000256" key="2">
    <source>
        <dbReference type="ARBA" id="ARBA00022679"/>
    </source>
</evidence>
<evidence type="ECO:0000256" key="4">
    <source>
        <dbReference type="ARBA" id="ARBA00022722"/>
    </source>
</evidence>
<evidence type="ECO:0000256" key="8">
    <source>
        <dbReference type="ARBA" id="ARBA00023268"/>
    </source>
</evidence>
<dbReference type="InterPro" id="IPR043502">
    <property type="entry name" value="DNA/RNA_pol_sf"/>
</dbReference>
<keyword evidence="3" id="KW-0548">Nucleotidyltransferase</keyword>
<dbReference type="InterPro" id="IPR041577">
    <property type="entry name" value="RT_RNaseH_2"/>
</dbReference>
<dbReference type="Pfam" id="PF17919">
    <property type="entry name" value="RT_RNaseH_2"/>
    <property type="match status" value="1"/>
</dbReference>
<dbReference type="InterPro" id="IPR043128">
    <property type="entry name" value="Rev_trsase/Diguanyl_cyclase"/>
</dbReference>
<dbReference type="Pfam" id="PF00078">
    <property type="entry name" value="RVT_1"/>
    <property type="match status" value="1"/>
</dbReference>
<evidence type="ECO:0000313" key="10">
    <source>
        <dbReference type="EMBL" id="KAJ9536800.1"/>
    </source>
</evidence>
<dbReference type="EMBL" id="JARYMX010000009">
    <property type="protein sequence ID" value="KAJ9536800.1"/>
    <property type="molecule type" value="Genomic_DNA"/>
</dbReference>
<evidence type="ECO:0000313" key="11">
    <source>
        <dbReference type="Proteomes" id="UP001172457"/>
    </source>
</evidence>
<evidence type="ECO:0000256" key="3">
    <source>
        <dbReference type="ARBA" id="ARBA00022695"/>
    </source>
</evidence>
<dbReference type="InterPro" id="IPR050951">
    <property type="entry name" value="Retrovirus_Pol_polyprotein"/>
</dbReference>
<dbReference type="Gene3D" id="3.10.20.370">
    <property type="match status" value="1"/>
</dbReference>
<dbReference type="AlphaFoldDB" id="A0AA38SII3"/>
<keyword evidence="7" id="KW-0695">RNA-directed DNA polymerase</keyword>
<dbReference type="FunFam" id="3.30.70.270:FF:000026">
    <property type="entry name" value="Transposon Ty3-G Gag-Pol polyprotein"/>
    <property type="match status" value="1"/>
</dbReference>
<evidence type="ECO:0000256" key="5">
    <source>
        <dbReference type="ARBA" id="ARBA00022759"/>
    </source>
</evidence>
<protein>
    <recommendedName>
        <fullName evidence="9">Reverse transcriptase domain-containing protein</fullName>
    </recommendedName>
</protein>
<evidence type="ECO:0000256" key="6">
    <source>
        <dbReference type="ARBA" id="ARBA00022801"/>
    </source>
</evidence>
<dbReference type="InterPro" id="IPR000477">
    <property type="entry name" value="RT_dom"/>
</dbReference>
<evidence type="ECO:0000256" key="7">
    <source>
        <dbReference type="ARBA" id="ARBA00022918"/>
    </source>
</evidence>
<keyword evidence="5" id="KW-0255">Endonuclease</keyword>
<dbReference type="Gene3D" id="3.30.70.270">
    <property type="match status" value="2"/>
</dbReference>
<accession>A0AA38SII3</accession>
<dbReference type="GO" id="GO:0004519">
    <property type="term" value="F:endonuclease activity"/>
    <property type="evidence" value="ECO:0007669"/>
    <property type="project" value="UniProtKB-KW"/>
</dbReference>
<dbReference type="SUPFAM" id="SSF56672">
    <property type="entry name" value="DNA/RNA polymerases"/>
    <property type="match status" value="1"/>
</dbReference>
<organism evidence="10 11">
    <name type="scientific">Centaurea solstitialis</name>
    <name type="common">yellow star-thistle</name>
    <dbReference type="NCBI Taxonomy" id="347529"/>
    <lineage>
        <taxon>Eukaryota</taxon>
        <taxon>Viridiplantae</taxon>
        <taxon>Streptophyta</taxon>
        <taxon>Embryophyta</taxon>
        <taxon>Tracheophyta</taxon>
        <taxon>Spermatophyta</taxon>
        <taxon>Magnoliopsida</taxon>
        <taxon>eudicotyledons</taxon>
        <taxon>Gunneridae</taxon>
        <taxon>Pentapetalae</taxon>
        <taxon>asterids</taxon>
        <taxon>campanulids</taxon>
        <taxon>Asterales</taxon>
        <taxon>Asteraceae</taxon>
        <taxon>Carduoideae</taxon>
        <taxon>Cardueae</taxon>
        <taxon>Centaureinae</taxon>
        <taxon>Centaurea</taxon>
    </lineage>
</organism>
<gene>
    <name evidence="10" type="ORF">OSB04_un000024</name>
</gene>
<keyword evidence="1" id="KW-0645">Protease</keyword>